<dbReference type="Proteomes" id="UP001381693">
    <property type="component" value="Unassembled WGS sequence"/>
</dbReference>
<proteinExistence type="predicted"/>
<evidence type="ECO:0000313" key="1">
    <source>
        <dbReference type="EMBL" id="KAK7069516.1"/>
    </source>
</evidence>
<dbReference type="EMBL" id="JAXCGZ010016213">
    <property type="protein sequence ID" value="KAK7069516.1"/>
    <property type="molecule type" value="Genomic_DNA"/>
</dbReference>
<dbReference type="AlphaFoldDB" id="A0AAN8ZUX3"/>
<accession>A0AAN8ZUX3</accession>
<evidence type="ECO:0000313" key="2">
    <source>
        <dbReference type="Proteomes" id="UP001381693"/>
    </source>
</evidence>
<comment type="caution">
    <text evidence="1">The sequence shown here is derived from an EMBL/GenBank/DDBJ whole genome shotgun (WGS) entry which is preliminary data.</text>
</comment>
<gene>
    <name evidence="1" type="ORF">SK128_018152</name>
</gene>
<feature type="non-terminal residue" evidence="1">
    <location>
        <position position="1"/>
    </location>
</feature>
<organism evidence="1 2">
    <name type="scientific">Halocaridina rubra</name>
    <name type="common">Hawaiian red shrimp</name>
    <dbReference type="NCBI Taxonomy" id="373956"/>
    <lineage>
        <taxon>Eukaryota</taxon>
        <taxon>Metazoa</taxon>
        <taxon>Ecdysozoa</taxon>
        <taxon>Arthropoda</taxon>
        <taxon>Crustacea</taxon>
        <taxon>Multicrustacea</taxon>
        <taxon>Malacostraca</taxon>
        <taxon>Eumalacostraca</taxon>
        <taxon>Eucarida</taxon>
        <taxon>Decapoda</taxon>
        <taxon>Pleocyemata</taxon>
        <taxon>Caridea</taxon>
        <taxon>Atyoidea</taxon>
        <taxon>Atyidae</taxon>
        <taxon>Halocaridina</taxon>
    </lineage>
</organism>
<keyword evidence="2" id="KW-1185">Reference proteome</keyword>
<sequence>KCFDDKSTNHKKEAWTNIVSDIEKGLTNGNGYELSFVRDTMNKQLKVGSVTNSEVKFFLTNHFTDHICCLQPKQLNKSELLFSKGVSPENMADKIRGSDPIRECATIIMQCLLEVDFDMQDRFCDATDLKTSWNTVPIPEPLLRFLGALYNFHPTEFTLGLNIPDDEDVSPKDEEAGIS</sequence>
<protein>
    <submittedName>
        <fullName evidence="1">Uncharacterized protein</fullName>
    </submittedName>
</protein>
<name>A0AAN8ZUX3_HALRR</name>
<reference evidence="1 2" key="1">
    <citation type="submission" date="2023-11" db="EMBL/GenBank/DDBJ databases">
        <title>Halocaridina rubra genome assembly.</title>
        <authorList>
            <person name="Smith C."/>
        </authorList>
    </citation>
    <scope>NUCLEOTIDE SEQUENCE [LARGE SCALE GENOMIC DNA]</scope>
    <source>
        <strain evidence="1">EP-1</strain>
        <tissue evidence="1">Whole</tissue>
    </source>
</reference>